<feature type="domain" description="Glycosyl transferase family 1" evidence="1">
    <location>
        <begin position="222"/>
        <end position="371"/>
    </location>
</feature>
<keyword evidence="3" id="KW-1185">Reference proteome</keyword>
<dbReference type="AlphaFoldDB" id="N9VF94"/>
<dbReference type="Gene3D" id="3.40.50.2000">
    <property type="entry name" value="Glycogen Phosphorylase B"/>
    <property type="match status" value="2"/>
</dbReference>
<proteinExistence type="predicted"/>
<evidence type="ECO:0000313" key="2">
    <source>
        <dbReference type="EMBL" id="ENY70288.1"/>
    </source>
</evidence>
<dbReference type="InterPro" id="IPR001296">
    <property type="entry name" value="Glyco_trans_1"/>
</dbReference>
<organism evidence="2 3">
    <name type="scientific">Aeromonas diversa CDC 2478-85</name>
    <dbReference type="NCBI Taxonomy" id="1268237"/>
    <lineage>
        <taxon>Bacteria</taxon>
        <taxon>Pseudomonadati</taxon>
        <taxon>Pseudomonadota</taxon>
        <taxon>Gammaproteobacteria</taxon>
        <taxon>Aeromonadales</taxon>
        <taxon>Aeromonadaceae</taxon>
        <taxon>Aeromonas</taxon>
    </lineage>
</organism>
<dbReference type="SUPFAM" id="SSF53756">
    <property type="entry name" value="UDP-Glycosyltransferase/glycogen phosphorylase"/>
    <property type="match status" value="1"/>
</dbReference>
<name>N9VF94_9GAMM</name>
<gene>
    <name evidence="2" type="ORF">G114_19151</name>
</gene>
<evidence type="ECO:0000259" key="1">
    <source>
        <dbReference type="Pfam" id="PF00534"/>
    </source>
</evidence>
<dbReference type="PATRIC" id="fig|1268237.3.peg.3741"/>
<dbReference type="Proteomes" id="UP000023775">
    <property type="component" value="Unassembled WGS sequence"/>
</dbReference>
<dbReference type="PANTHER" id="PTHR45947">
    <property type="entry name" value="SULFOQUINOVOSYL TRANSFERASE SQD2"/>
    <property type="match status" value="1"/>
</dbReference>
<dbReference type="EMBL" id="APVG01000098">
    <property type="protein sequence ID" value="ENY70288.1"/>
    <property type="molecule type" value="Genomic_DNA"/>
</dbReference>
<comment type="caution">
    <text evidence="2">The sequence shown here is derived from an EMBL/GenBank/DDBJ whole genome shotgun (WGS) entry which is preliminary data.</text>
</comment>
<dbReference type="InterPro" id="IPR050194">
    <property type="entry name" value="Glycosyltransferase_grp1"/>
</dbReference>
<protein>
    <submittedName>
        <fullName evidence="2">Glycosyltransferase, forming alpha glycosyl linkages protein</fullName>
    </submittedName>
</protein>
<evidence type="ECO:0000313" key="3">
    <source>
        <dbReference type="Proteomes" id="UP000023775"/>
    </source>
</evidence>
<reference evidence="2 3" key="1">
    <citation type="journal article" date="2013" name="Genome Announc.">
        <title>Draft Genome Sequence of the Aeromonas diversa Type Strain.</title>
        <authorList>
            <person name="Farfan M."/>
            <person name="Spataro N."/>
            <person name="Sanglas A."/>
            <person name="Albarral V."/>
            <person name="Loren J.G."/>
            <person name="Bosch E."/>
            <person name="Fuste M.C."/>
        </authorList>
    </citation>
    <scope>NUCLEOTIDE SEQUENCE [LARGE SCALE GENOMIC DNA]</scope>
    <source>
        <strain evidence="2 3">2478-85</strain>
    </source>
</reference>
<dbReference type="PANTHER" id="PTHR45947:SF3">
    <property type="entry name" value="SULFOQUINOVOSYL TRANSFERASE SQD2"/>
    <property type="match status" value="1"/>
</dbReference>
<sequence length="405" mass="45910">MLAPGHLAWNDPAVLESHRTHDVWVSLLRKIQPDVVHFNNVEGLPISALDIKSVLPHCRSIFSLHNYYPFCPTVKLWRGSNISCHDFAHGQACVGCQPEIDRRRELLVKSLKWLYRQFKREVPPACYRWIFSSRWLPRVLCLLLAWHHRKMAQPILHTSSSEFFYTRRKRMVAAINLHCDAVLAVSARVKELAGKFGVRSDILHVTYIGTQVANNIVTPHNPDNKKPLTLIYLGYMSQEKGFYFFLDVLGSLPKQIASQVNLVVAARNTDSHAFDRLMLLATRFNSVKYHDGYSHSQLSQLFSAADVSLVPVLWEDNLPQVAIESICHGVPVLCSLMGGAPELSKHNSGLVFPAGDVTTCCQIISKLVNDRTALIDYWLDMHYPPTMEVHAKALEGYYRGLCDAR</sequence>
<dbReference type="GO" id="GO:0016757">
    <property type="term" value="F:glycosyltransferase activity"/>
    <property type="evidence" value="ECO:0007669"/>
    <property type="project" value="InterPro"/>
</dbReference>
<keyword evidence="2" id="KW-0808">Transferase</keyword>
<dbReference type="Pfam" id="PF00534">
    <property type="entry name" value="Glycos_transf_1"/>
    <property type="match status" value="1"/>
</dbReference>
<dbReference type="eggNOG" id="COG0438">
    <property type="taxonomic scope" value="Bacteria"/>
</dbReference>
<accession>N9VF94</accession>